<feature type="region of interest" description="Disordered" evidence="2">
    <location>
        <begin position="33"/>
        <end position="53"/>
    </location>
</feature>
<sequence>MGFRKIDPDQWEFGNEEFIRGQRHLLKNIHRRKPIHSHSAQGNSSGPLTDSERREFEEEIQRLKRDKSLLQLELQKHEKENQVILLAERLQSVEQRQRKLSAFLSQMLKKPGFASILMQQSEINSKKRRLLVSKYFNDEVNMGEYQIVTFEKDNPHATSTPLSNLELIEKLDSSLNFLENFLHGVGKKTSADEVYPQPSPVVITEMHASSGDSDMNIQPCEPDGIPSSPQSRDIQSSLEAAGSSNYSDSPAISSMYLNEDAKPKSLGIDVNIRPDNVLDVDALKDPVEGTTAPAVIMEVNDVFWQQFLTENPGASDTQEVQSERRDINGIKSESKSLDSRRFWWNMNNVDNLADQMAHLT</sequence>
<evidence type="ECO:0000313" key="3">
    <source>
        <dbReference type="EMBL" id="CAK9164430.1"/>
    </source>
</evidence>
<feature type="region of interest" description="Disordered" evidence="2">
    <location>
        <begin position="210"/>
        <end position="247"/>
    </location>
</feature>
<dbReference type="PANTHER" id="PTHR10015">
    <property type="entry name" value="HEAT SHOCK TRANSCRIPTION FACTOR"/>
    <property type="match status" value="1"/>
</dbReference>
<evidence type="ECO:0000256" key="2">
    <source>
        <dbReference type="SAM" id="MobiDB-lite"/>
    </source>
</evidence>
<feature type="compositionally biased region" description="Polar residues" evidence="2">
    <location>
        <begin position="227"/>
        <end position="247"/>
    </location>
</feature>
<feature type="compositionally biased region" description="Polar residues" evidence="2">
    <location>
        <begin position="38"/>
        <end position="48"/>
    </location>
</feature>
<organism evidence="3 4">
    <name type="scientific">Ilex paraguariensis</name>
    <name type="common">yerba mate</name>
    <dbReference type="NCBI Taxonomy" id="185542"/>
    <lineage>
        <taxon>Eukaryota</taxon>
        <taxon>Viridiplantae</taxon>
        <taxon>Streptophyta</taxon>
        <taxon>Embryophyta</taxon>
        <taxon>Tracheophyta</taxon>
        <taxon>Spermatophyta</taxon>
        <taxon>Magnoliopsida</taxon>
        <taxon>eudicotyledons</taxon>
        <taxon>Gunneridae</taxon>
        <taxon>Pentapetalae</taxon>
        <taxon>asterids</taxon>
        <taxon>campanulids</taxon>
        <taxon>Aquifoliales</taxon>
        <taxon>Aquifoliaceae</taxon>
        <taxon>Ilex</taxon>
    </lineage>
</organism>
<reference evidence="3 4" key="1">
    <citation type="submission" date="2024-02" db="EMBL/GenBank/DDBJ databases">
        <authorList>
            <person name="Vignale AGUSTIN F."/>
            <person name="Sosa J E."/>
            <person name="Modenutti C."/>
        </authorList>
    </citation>
    <scope>NUCLEOTIDE SEQUENCE [LARGE SCALE GENOMIC DNA]</scope>
</reference>
<proteinExistence type="predicted"/>
<dbReference type="AlphaFoldDB" id="A0ABC8T8X1"/>
<keyword evidence="4" id="KW-1185">Reference proteome</keyword>
<dbReference type="PANTHER" id="PTHR10015:SF445">
    <property type="entry name" value="HEAT STRESS TRANSCRIPTION FACTOR A-4B-LIKE"/>
    <property type="match status" value="1"/>
</dbReference>
<feature type="coiled-coil region" evidence="1">
    <location>
        <begin position="53"/>
        <end position="96"/>
    </location>
</feature>
<protein>
    <submittedName>
        <fullName evidence="3">Uncharacterized protein</fullName>
    </submittedName>
</protein>
<accession>A0ABC8T8X1</accession>
<name>A0ABC8T8X1_9AQUA</name>
<dbReference type="EMBL" id="CAUOFW020004203">
    <property type="protein sequence ID" value="CAK9164430.1"/>
    <property type="molecule type" value="Genomic_DNA"/>
</dbReference>
<evidence type="ECO:0000313" key="4">
    <source>
        <dbReference type="Proteomes" id="UP001642360"/>
    </source>
</evidence>
<evidence type="ECO:0000256" key="1">
    <source>
        <dbReference type="SAM" id="Coils"/>
    </source>
</evidence>
<comment type="caution">
    <text evidence="3">The sequence shown here is derived from an EMBL/GenBank/DDBJ whole genome shotgun (WGS) entry which is preliminary data.</text>
</comment>
<dbReference type="Proteomes" id="UP001642360">
    <property type="component" value="Unassembled WGS sequence"/>
</dbReference>
<gene>
    <name evidence="3" type="ORF">ILEXP_LOCUS33545</name>
</gene>
<keyword evidence="1" id="KW-0175">Coiled coil</keyword>